<dbReference type="AlphaFoldDB" id="A0AA37WCX6"/>
<dbReference type="Gene3D" id="3.90.25.10">
    <property type="entry name" value="UDP-galactose 4-epimerase, domain 1"/>
    <property type="match status" value="1"/>
</dbReference>
<dbReference type="SUPFAM" id="SSF51735">
    <property type="entry name" value="NAD(P)-binding Rossmann-fold domains"/>
    <property type="match status" value="1"/>
</dbReference>
<gene>
    <name evidence="1" type="ORF">GCM10007872_23740</name>
</gene>
<name>A0AA37WCX6_9PROT</name>
<dbReference type="Proteomes" id="UP001156708">
    <property type="component" value="Unassembled WGS sequence"/>
</dbReference>
<sequence length="180" mass="19641">MACVYVLLPQLERHRMKTLFYHSLWHRSLGSRRDSRPPAIIVGHPDAGFDITDVRDACDAYIDALALPPPLPNGTILNICSGVTRSAQSMAHDLLEVAGISASLEVDATIVCPSVQGNPAAARQALGWALRILWHELWSSFSVTGVTETGRKVLLSRLSGAGQRLNALSFFPQNRQPECV</sequence>
<comment type="caution">
    <text evidence="1">The sequence shown here is derived from an EMBL/GenBank/DDBJ whole genome shotgun (WGS) entry which is preliminary data.</text>
</comment>
<evidence type="ECO:0000313" key="2">
    <source>
        <dbReference type="Proteomes" id="UP001156708"/>
    </source>
</evidence>
<keyword evidence="2" id="KW-1185">Reference proteome</keyword>
<evidence type="ECO:0000313" key="1">
    <source>
        <dbReference type="EMBL" id="GLQ85464.1"/>
    </source>
</evidence>
<dbReference type="InterPro" id="IPR036291">
    <property type="entry name" value="NAD(P)-bd_dom_sf"/>
</dbReference>
<organism evidence="1 2">
    <name type="scientific">Gluconobacter sphaericus NBRC 12467</name>
    <dbReference type="NCBI Taxonomy" id="1307951"/>
    <lineage>
        <taxon>Bacteria</taxon>
        <taxon>Pseudomonadati</taxon>
        <taxon>Pseudomonadota</taxon>
        <taxon>Alphaproteobacteria</taxon>
        <taxon>Acetobacterales</taxon>
        <taxon>Acetobacteraceae</taxon>
        <taxon>Gluconobacter</taxon>
    </lineage>
</organism>
<proteinExistence type="predicted"/>
<dbReference type="Gene3D" id="3.40.50.720">
    <property type="entry name" value="NAD(P)-binding Rossmann-like Domain"/>
    <property type="match status" value="1"/>
</dbReference>
<accession>A0AA37WCX6</accession>
<dbReference type="EMBL" id="BSNZ01000018">
    <property type="protein sequence ID" value="GLQ85464.1"/>
    <property type="molecule type" value="Genomic_DNA"/>
</dbReference>
<protein>
    <submittedName>
        <fullName evidence="1">Uncharacterized protein</fullName>
    </submittedName>
</protein>
<reference evidence="2" key="1">
    <citation type="journal article" date="2019" name="Int. J. Syst. Evol. Microbiol.">
        <title>The Global Catalogue of Microorganisms (GCM) 10K type strain sequencing project: providing services to taxonomists for standard genome sequencing and annotation.</title>
        <authorList>
            <consortium name="The Broad Institute Genomics Platform"/>
            <consortium name="The Broad Institute Genome Sequencing Center for Infectious Disease"/>
            <person name="Wu L."/>
            <person name="Ma J."/>
        </authorList>
    </citation>
    <scope>NUCLEOTIDE SEQUENCE [LARGE SCALE GENOMIC DNA]</scope>
    <source>
        <strain evidence="2">NBRC 12467</strain>
    </source>
</reference>